<sequence>MATKAQIEAINFTPPLPGELITGEVTLKNVGDETTGESTGFFGVLITTLWDGKEHTLFSYAILEPGDTVTYLFHSGMGGIGTMPEGDAELRIVGRTWLEDNWRDDDIMNYVLGVGPVEPEEPPKKSPIPPLLGGLILLAI</sequence>
<dbReference type="AlphaFoldDB" id="X1E397"/>
<name>X1E397_9ZZZZ</name>
<accession>X1E397</accession>
<protein>
    <recommendedName>
        <fullName evidence="2">CARDB domain-containing protein</fullName>
    </recommendedName>
</protein>
<evidence type="ECO:0008006" key="2">
    <source>
        <dbReference type="Google" id="ProtNLM"/>
    </source>
</evidence>
<proteinExistence type="predicted"/>
<evidence type="ECO:0000313" key="1">
    <source>
        <dbReference type="EMBL" id="GAH14890.1"/>
    </source>
</evidence>
<organism evidence="1">
    <name type="scientific">marine sediment metagenome</name>
    <dbReference type="NCBI Taxonomy" id="412755"/>
    <lineage>
        <taxon>unclassified sequences</taxon>
        <taxon>metagenomes</taxon>
        <taxon>ecological metagenomes</taxon>
    </lineage>
</organism>
<dbReference type="EMBL" id="BART01032803">
    <property type="protein sequence ID" value="GAH14890.1"/>
    <property type="molecule type" value="Genomic_DNA"/>
</dbReference>
<gene>
    <name evidence="1" type="ORF">S01H4_56583</name>
</gene>
<reference evidence="1" key="1">
    <citation type="journal article" date="2014" name="Front. Microbiol.">
        <title>High frequency of phylogenetically diverse reductive dehalogenase-homologous genes in deep subseafloor sedimentary metagenomes.</title>
        <authorList>
            <person name="Kawai M."/>
            <person name="Futagami T."/>
            <person name="Toyoda A."/>
            <person name="Takaki Y."/>
            <person name="Nishi S."/>
            <person name="Hori S."/>
            <person name="Arai W."/>
            <person name="Tsubouchi T."/>
            <person name="Morono Y."/>
            <person name="Uchiyama I."/>
            <person name="Ito T."/>
            <person name="Fujiyama A."/>
            <person name="Inagaki F."/>
            <person name="Takami H."/>
        </authorList>
    </citation>
    <scope>NUCLEOTIDE SEQUENCE</scope>
    <source>
        <strain evidence="1">Expedition CK06-06</strain>
    </source>
</reference>
<comment type="caution">
    <text evidence="1">The sequence shown here is derived from an EMBL/GenBank/DDBJ whole genome shotgun (WGS) entry which is preliminary data.</text>
</comment>